<dbReference type="Proteomes" id="UP001461341">
    <property type="component" value="Chromosome"/>
</dbReference>
<feature type="transmembrane region" description="Helical" evidence="7">
    <location>
        <begin position="129"/>
        <end position="149"/>
    </location>
</feature>
<accession>A0ABZ2YDX8</accession>
<feature type="transmembrane region" description="Helical" evidence="7">
    <location>
        <begin position="155"/>
        <end position="173"/>
    </location>
</feature>
<dbReference type="InterPro" id="IPR035906">
    <property type="entry name" value="MetI-like_sf"/>
</dbReference>
<proteinExistence type="inferred from homology"/>
<dbReference type="EMBL" id="CP121689">
    <property type="protein sequence ID" value="WZL77204.1"/>
    <property type="molecule type" value="Genomic_DNA"/>
</dbReference>
<keyword evidence="3" id="KW-1003">Cell membrane</keyword>
<dbReference type="InterPro" id="IPR025966">
    <property type="entry name" value="OppC_N"/>
</dbReference>
<dbReference type="InterPro" id="IPR050366">
    <property type="entry name" value="BP-dependent_transpt_permease"/>
</dbReference>
<feature type="transmembrane region" description="Helical" evidence="7">
    <location>
        <begin position="93"/>
        <end position="117"/>
    </location>
</feature>
<feature type="transmembrane region" description="Helical" evidence="7">
    <location>
        <begin position="24"/>
        <end position="46"/>
    </location>
</feature>
<evidence type="ECO:0000313" key="10">
    <source>
        <dbReference type="Proteomes" id="UP001461341"/>
    </source>
</evidence>
<evidence type="ECO:0000256" key="2">
    <source>
        <dbReference type="ARBA" id="ARBA00022448"/>
    </source>
</evidence>
<dbReference type="PROSITE" id="PS50928">
    <property type="entry name" value="ABC_TM1"/>
    <property type="match status" value="1"/>
</dbReference>
<dbReference type="Pfam" id="PF12911">
    <property type="entry name" value="OppC_N"/>
    <property type="match status" value="1"/>
</dbReference>
<evidence type="ECO:0000313" key="9">
    <source>
        <dbReference type="EMBL" id="WZL77204.1"/>
    </source>
</evidence>
<keyword evidence="4 7" id="KW-0812">Transmembrane</keyword>
<evidence type="ECO:0000256" key="5">
    <source>
        <dbReference type="ARBA" id="ARBA00022989"/>
    </source>
</evidence>
<keyword evidence="6 7" id="KW-0472">Membrane</keyword>
<evidence type="ECO:0000256" key="1">
    <source>
        <dbReference type="ARBA" id="ARBA00004651"/>
    </source>
</evidence>
<evidence type="ECO:0000256" key="6">
    <source>
        <dbReference type="ARBA" id="ARBA00023136"/>
    </source>
</evidence>
<dbReference type="SUPFAM" id="SSF161098">
    <property type="entry name" value="MetI-like"/>
    <property type="match status" value="1"/>
</dbReference>
<dbReference type="RefSeq" id="WP_369019370.1">
    <property type="nucleotide sequence ID" value="NZ_CP121689.1"/>
</dbReference>
<feature type="transmembrane region" description="Helical" evidence="7">
    <location>
        <begin position="257"/>
        <end position="278"/>
    </location>
</feature>
<gene>
    <name evidence="9" type="ORF">QBE54_01090</name>
</gene>
<dbReference type="Gene3D" id="1.10.3720.10">
    <property type="entry name" value="MetI-like"/>
    <property type="match status" value="1"/>
</dbReference>
<evidence type="ECO:0000259" key="8">
    <source>
        <dbReference type="PROSITE" id="PS50928"/>
    </source>
</evidence>
<comment type="subcellular location">
    <subcellularLocation>
        <location evidence="1 7">Cell membrane</location>
        <topology evidence="1 7">Multi-pass membrane protein</topology>
    </subcellularLocation>
</comment>
<protein>
    <submittedName>
        <fullName evidence="9">ABC transporter permease</fullName>
    </submittedName>
</protein>
<dbReference type="PANTHER" id="PTHR43386:SF1">
    <property type="entry name" value="D,D-DIPEPTIDE TRANSPORT SYSTEM PERMEASE PROTEIN DDPC-RELATED"/>
    <property type="match status" value="1"/>
</dbReference>
<evidence type="ECO:0000256" key="3">
    <source>
        <dbReference type="ARBA" id="ARBA00022475"/>
    </source>
</evidence>
<dbReference type="Pfam" id="PF00528">
    <property type="entry name" value="BPD_transp_1"/>
    <property type="match status" value="1"/>
</dbReference>
<keyword evidence="5 7" id="KW-1133">Transmembrane helix</keyword>
<reference evidence="9 10" key="1">
    <citation type="submission" date="2023-03" db="EMBL/GenBank/DDBJ databases">
        <title>Novel Species.</title>
        <authorList>
            <person name="Ma S."/>
        </authorList>
    </citation>
    <scope>NUCLEOTIDE SEQUENCE [LARGE SCALE GENOMIC DNA]</scope>
    <source>
        <strain evidence="9 10">B11</strain>
    </source>
</reference>
<keyword evidence="2 7" id="KW-0813">Transport</keyword>
<dbReference type="InterPro" id="IPR000515">
    <property type="entry name" value="MetI-like"/>
</dbReference>
<comment type="similarity">
    <text evidence="7">Belongs to the binding-protein-dependent transport system permease family.</text>
</comment>
<feature type="transmembrane region" description="Helical" evidence="7">
    <location>
        <begin position="219"/>
        <end position="237"/>
    </location>
</feature>
<name>A0ABZ2YDX8_9BACT</name>
<dbReference type="CDD" id="cd06261">
    <property type="entry name" value="TM_PBP2"/>
    <property type="match status" value="1"/>
</dbReference>
<organism evidence="9 10">
    <name type="scientific">Thermatribacter velox</name>
    <dbReference type="NCBI Taxonomy" id="3039681"/>
    <lineage>
        <taxon>Bacteria</taxon>
        <taxon>Pseudomonadati</taxon>
        <taxon>Atribacterota</taxon>
        <taxon>Atribacteria</taxon>
        <taxon>Atribacterales</taxon>
        <taxon>Thermatribacteraceae</taxon>
        <taxon>Thermatribacter</taxon>
    </lineage>
</organism>
<feature type="domain" description="ABC transmembrane type-1" evidence="8">
    <location>
        <begin position="89"/>
        <end position="279"/>
    </location>
</feature>
<dbReference type="PANTHER" id="PTHR43386">
    <property type="entry name" value="OLIGOPEPTIDE TRANSPORT SYSTEM PERMEASE PROTEIN APPC"/>
    <property type="match status" value="1"/>
</dbReference>
<evidence type="ECO:0000256" key="7">
    <source>
        <dbReference type="RuleBase" id="RU363032"/>
    </source>
</evidence>
<keyword evidence="10" id="KW-1185">Reference proteome</keyword>
<evidence type="ECO:0000256" key="4">
    <source>
        <dbReference type="ARBA" id="ARBA00022692"/>
    </source>
</evidence>
<sequence>MALKTQNARRSTLGLWWYKFSKNYLSVIGLIIVLFIVFCAVFAPWVSPYPEHAGPFVNYGEANQPPSLKHLCGTDIFGRDILSRIFFAFRSSLLMGVVVLAIVVPVGVTLGLLAGYFKESWVDVLIMRITDIFLSVPPLILALAITSVLEPNLTNAMIAVSAMWWPWYTRLVYGMAISLRNEYFVQSAELLGASKLHILFREILPNCLSTILTKMTLDMGWVILIGAALSFVGLGEQPPKPALGTMVSDGAKYLPEYWWMAVFPGLAIMLIVLGFNLLGDGIGDLFAMEES</sequence>